<evidence type="ECO:0000313" key="2">
    <source>
        <dbReference type="EMBL" id="WVZ95518.1"/>
    </source>
</evidence>
<evidence type="ECO:0000256" key="1">
    <source>
        <dbReference type="SAM" id="MobiDB-lite"/>
    </source>
</evidence>
<dbReference type="Proteomes" id="UP001341281">
    <property type="component" value="Chromosome 09"/>
</dbReference>
<reference evidence="2 3" key="1">
    <citation type="submission" date="2024-02" db="EMBL/GenBank/DDBJ databases">
        <title>High-quality chromosome-scale genome assembly of Pensacola bahiagrass (Paspalum notatum Flugge var. saurae).</title>
        <authorList>
            <person name="Vega J.M."/>
            <person name="Podio M."/>
            <person name="Orjuela J."/>
            <person name="Siena L.A."/>
            <person name="Pessino S.C."/>
            <person name="Combes M.C."/>
            <person name="Mariac C."/>
            <person name="Albertini E."/>
            <person name="Pupilli F."/>
            <person name="Ortiz J.P.A."/>
            <person name="Leblanc O."/>
        </authorList>
    </citation>
    <scope>NUCLEOTIDE SEQUENCE [LARGE SCALE GENOMIC DNA]</scope>
    <source>
        <strain evidence="2">R1</strain>
        <tissue evidence="2">Leaf</tissue>
    </source>
</reference>
<dbReference type="AlphaFoldDB" id="A0AAQ3XE11"/>
<proteinExistence type="predicted"/>
<sequence>MPPPGKKRFGVPTNRRVLRPHVRSPQSRADPQVCPRPRETLSATAPHCLSRVAPLDPPEKAAAAAAAAVVREIPCHRA</sequence>
<evidence type="ECO:0000313" key="3">
    <source>
        <dbReference type="Proteomes" id="UP001341281"/>
    </source>
</evidence>
<protein>
    <submittedName>
        <fullName evidence="2">Uncharacterized protein</fullName>
    </submittedName>
</protein>
<keyword evidence="3" id="KW-1185">Reference proteome</keyword>
<gene>
    <name evidence="2" type="ORF">U9M48_041271</name>
</gene>
<feature type="region of interest" description="Disordered" evidence="1">
    <location>
        <begin position="1"/>
        <end position="38"/>
    </location>
</feature>
<organism evidence="2 3">
    <name type="scientific">Paspalum notatum var. saurae</name>
    <dbReference type="NCBI Taxonomy" id="547442"/>
    <lineage>
        <taxon>Eukaryota</taxon>
        <taxon>Viridiplantae</taxon>
        <taxon>Streptophyta</taxon>
        <taxon>Embryophyta</taxon>
        <taxon>Tracheophyta</taxon>
        <taxon>Spermatophyta</taxon>
        <taxon>Magnoliopsida</taxon>
        <taxon>Liliopsida</taxon>
        <taxon>Poales</taxon>
        <taxon>Poaceae</taxon>
        <taxon>PACMAD clade</taxon>
        <taxon>Panicoideae</taxon>
        <taxon>Andropogonodae</taxon>
        <taxon>Paspaleae</taxon>
        <taxon>Paspalinae</taxon>
        <taxon>Paspalum</taxon>
    </lineage>
</organism>
<dbReference type="EMBL" id="CP144753">
    <property type="protein sequence ID" value="WVZ95518.1"/>
    <property type="molecule type" value="Genomic_DNA"/>
</dbReference>
<name>A0AAQ3XE11_PASNO</name>
<accession>A0AAQ3XE11</accession>